<keyword evidence="3" id="KW-1185">Reference proteome</keyword>
<comment type="caution">
    <text evidence="2">The sequence shown here is derived from an EMBL/GenBank/DDBJ whole genome shotgun (WGS) entry which is preliminary data.</text>
</comment>
<protein>
    <submittedName>
        <fullName evidence="2">Uncharacterized protein</fullName>
    </submittedName>
</protein>
<dbReference type="Pfam" id="PF25254">
    <property type="entry name" value="DUF7856"/>
    <property type="match status" value="1"/>
</dbReference>
<evidence type="ECO:0000256" key="1">
    <source>
        <dbReference type="SAM" id="Coils"/>
    </source>
</evidence>
<reference evidence="2 3" key="1">
    <citation type="journal article" date="2019" name="Int. J. Syst. Evol. Microbiol.">
        <title>The Global Catalogue of Microorganisms (GCM) 10K type strain sequencing project: providing services to taxonomists for standard genome sequencing and annotation.</title>
        <authorList>
            <consortium name="The Broad Institute Genomics Platform"/>
            <consortium name="The Broad Institute Genome Sequencing Center for Infectious Disease"/>
            <person name="Wu L."/>
            <person name="Ma J."/>
        </authorList>
    </citation>
    <scope>NUCLEOTIDE SEQUENCE [LARGE SCALE GENOMIC DNA]</scope>
    <source>
        <strain evidence="2 3">YIM 94188</strain>
    </source>
</reference>
<sequence length="294" mass="31016">MRLPSGETFSGSVLDLREASVSAEAVRRAIRVGRPAPADGPEVVCPPPGPVHEYVARIDPEASFDRRGALVALARTRGHAAPASDELAAVREELASVRPPSPADVEAARRRAAEAGAETERLRERVATLRGRLTAHRERDDIGDGDGRAGEAVAEAEAELSETMTRLSEVATDRIAARQRLELLESEARKARDAREERLRLQDRVGNLERSVRRSLAGFVYGEFAAAVAAVPDAFDADAGAEPGDYDGPAVAAALAVARLADVRAPVVVSPAVAGAFGGPDSAGDFLRAPVVVR</sequence>
<evidence type="ECO:0000313" key="2">
    <source>
        <dbReference type="EMBL" id="MFC6826888.1"/>
    </source>
</evidence>
<keyword evidence="1" id="KW-0175">Coiled coil</keyword>
<evidence type="ECO:0000313" key="3">
    <source>
        <dbReference type="Proteomes" id="UP001596408"/>
    </source>
</evidence>
<dbReference type="Proteomes" id="UP001596408">
    <property type="component" value="Unassembled WGS sequence"/>
</dbReference>
<gene>
    <name evidence="2" type="ORF">ACFQEV_18090</name>
</gene>
<dbReference type="RefSeq" id="WP_379699051.1">
    <property type="nucleotide sequence ID" value="NZ_JBHSXH010000015.1"/>
</dbReference>
<organism evidence="2 3">
    <name type="scientific">Halopelagius fulvigenes</name>
    <dbReference type="NCBI Taxonomy" id="1198324"/>
    <lineage>
        <taxon>Archaea</taxon>
        <taxon>Methanobacteriati</taxon>
        <taxon>Methanobacteriota</taxon>
        <taxon>Stenosarchaea group</taxon>
        <taxon>Halobacteria</taxon>
        <taxon>Halobacteriales</taxon>
        <taxon>Haloferacaceae</taxon>
    </lineage>
</organism>
<proteinExistence type="predicted"/>
<accession>A0ABD5U5P9</accession>
<dbReference type="Gene3D" id="1.10.287.1490">
    <property type="match status" value="1"/>
</dbReference>
<feature type="coiled-coil region" evidence="1">
    <location>
        <begin position="153"/>
        <end position="211"/>
    </location>
</feature>
<dbReference type="InterPro" id="IPR057178">
    <property type="entry name" value="DUF7856"/>
</dbReference>
<dbReference type="AlphaFoldDB" id="A0ABD5U5P9"/>
<name>A0ABD5U5P9_9EURY</name>
<dbReference type="EMBL" id="JBHSXH010000015">
    <property type="protein sequence ID" value="MFC6826888.1"/>
    <property type="molecule type" value="Genomic_DNA"/>
</dbReference>